<dbReference type="InterPro" id="IPR025187">
    <property type="entry name" value="DUF4112"/>
</dbReference>
<gene>
    <name evidence="2" type="ORF">GLW01_13000</name>
</gene>
<accession>A0A9X4YDX6</accession>
<keyword evidence="1" id="KW-0812">Transmembrane</keyword>
<feature type="transmembrane region" description="Helical" evidence="1">
    <location>
        <begin position="39"/>
        <end position="64"/>
    </location>
</feature>
<proteinExistence type="predicted"/>
<reference evidence="2 3" key="1">
    <citation type="submission" date="2019-11" db="EMBL/GenBank/DDBJ databases">
        <title>Genome sequences of 17 halophilic strains isolated from different environments.</title>
        <authorList>
            <person name="Furrow R.E."/>
        </authorList>
    </citation>
    <scope>NUCLEOTIDE SEQUENCE [LARGE SCALE GENOMIC DNA]</scope>
    <source>
        <strain evidence="2 3">22507_15_FS</strain>
    </source>
</reference>
<keyword evidence="3" id="KW-1185">Reference proteome</keyword>
<keyword evidence="1" id="KW-0472">Membrane</keyword>
<keyword evidence="1" id="KW-1133">Transmembrane helix</keyword>
<evidence type="ECO:0000313" key="2">
    <source>
        <dbReference type="EMBL" id="MYL27706.1"/>
    </source>
</evidence>
<dbReference type="PANTHER" id="PTHR35519">
    <property type="entry name" value="MEMBRANE PROTEINS"/>
    <property type="match status" value="1"/>
</dbReference>
<comment type="caution">
    <text evidence="2">The sequence shown here is derived from an EMBL/GenBank/DDBJ whole genome shotgun (WGS) entry which is preliminary data.</text>
</comment>
<feature type="transmembrane region" description="Helical" evidence="1">
    <location>
        <begin position="134"/>
        <end position="151"/>
    </location>
</feature>
<dbReference type="Proteomes" id="UP000460751">
    <property type="component" value="Unassembled WGS sequence"/>
</dbReference>
<evidence type="ECO:0000256" key="1">
    <source>
        <dbReference type="SAM" id="Phobius"/>
    </source>
</evidence>
<evidence type="ECO:0000313" key="3">
    <source>
        <dbReference type="Proteomes" id="UP000460751"/>
    </source>
</evidence>
<name>A0A9X4YDX6_9GAMM</name>
<organism evidence="2 3">
    <name type="scientific">Vreelandella halophila</name>
    <dbReference type="NCBI Taxonomy" id="86177"/>
    <lineage>
        <taxon>Bacteria</taxon>
        <taxon>Pseudomonadati</taxon>
        <taxon>Pseudomonadota</taxon>
        <taxon>Gammaproteobacteria</taxon>
        <taxon>Oceanospirillales</taxon>
        <taxon>Halomonadaceae</taxon>
        <taxon>Vreelandella</taxon>
    </lineage>
</organism>
<dbReference type="EMBL" id="WMEX01000007">
    <property type="protein sequence ID" value="MYL27706.1"/>
    <property type="molecule type" value="Genomic_DNA"/>
</dbReference>
<dbReference type="PANTHER" id="PTHR35519:SF2">
    <property type="entry name" value="PH DOMAIN PROTEIN"/>
    <property type="match status" value="1"/>
</dbReference>
<dbReference type="AlphaFoldDB" id="A0A9X4YDX6"/>
<sequence>MREIPARDPERERATLARLERFARLTDSRFRVPLTRIRFGIGPLLGLVPGVGDVAGLVLSLYLIQQARQIGAPRSLQLRMLGNGLVDAVGGTLPVAGDVFDVFYRANNRNVILLREHLESRLAEPEPGWWPHPAWLLAAALLLVGLIWLIVV</sequence>
<dbReference type="RefSeq" id="WP_160899299.1">
    <property type="nucleotide sequence ID" value="NZ_WMEX01000007.1"/>
</dbReference>
<dbReference type="OrthoDB" id="513552at2"/>
<protein>
    <submittedName>
        <fullName evidence="2">DUF4112 domain-containing protein</fullName>
    </submittedName>
</protein>
<dbReference type="Pfam" id="PF13430">
    <property type="entry name" value="DUF4112"/>
    <property type="match status" value="1"/>
</dbReference>